<organism evidence="2">
    <name type="scientific">viral metagenome</name>
    <dbReference type="NCBI Taxonomy" id="1070528"/>
    <lineage>
        <taxon>unclassified sequences</taxon>
        <taxon>metagenomes</taxon>
        <taxon>organismal metagenomes</taxon>
    </lineage>
</organism>
<reference evidence="2" key="1">
    <citation type="journal article" date="2020" name="Nature">
        <title>Giant virus diversity and host interactions through global metagenomics.</title>
        <authorList>
            <person name="Schulz F."/>
            <person name="Roux S."/>
            <person name="Paez-Espino D."/>
            <person name="Jungbluth S."/>
            <person name="Walsh D.A."/>
            <person name="Denef V.J."/>
            <person name="McMahon K.D."/>
            <person name="Konstantinidis K.T."/>
            <person name="Eloe-Fadrosh E.A."/>
            <person name="Kyrpides N.C."/>
            <person name="Woyke T."/>
        </authorList>
    </citation>
    <scope>NUCLEOTIDE SEQUENCE</scope>
    <source>
        <strain evidence="2">GVMAG-M-3300023184-62</strain>
    </source>
</reference>
<dbReference type="AlphaFoldDB" id="A0A6C0IB96"/>
<feature type="region of interest" description="Disordered" evidence="1">
    <location>
        <begin position="139"/>
        <end position="162"/>
    </location>
</feature>
<evidence type="ECO:0000313" key="2">
    <source>
        <dbReference type="EMBL" id="QHT90082.1"/>
    </source>
</evidence>
<protein>
    <submittedName>
        <fullName evidence="2">Uncharacterized protein</fullName>
    </submittedName>
</protein>
<sequence length="162" mass="18458">MSYFIDHLEFIQAKNPDAYTEQIRNIHTLNELLTKALNKTATPQSKKKPAEGCRDMLKCFSHGQKIRHRTRTSTWIGTYNKVENIIQHENIKYDSLGKFAVAHLTALKTPTGARHAVNGWKACECEDPDGQWVSTFNLQSQPQPQPQPQPQQPTMLSISFPL</sequence>
<name>A0A6C0IB96_9ZZZZ</name>
<accession>A0A6C0IB96</accession>
<dbReference type="EMBL" id="MN740152">
    <property type="protein sequence ID" value="QHT90082.1"/>
    <property type="molecule type" value="Genomic_DNA"/>
</dbReference>
<proteinExistence type="predicted"/>
<evidence type="ECO:0000256" key="1">
    <source>
        <dbReference type="SAM" id="MobiDB-lite"/>
    </source>
</evidence>